<comment type="caution">
    <text evidence="6">The sequence shown here is derived from an EMBL/GenBank/DDBJ whole genome shotgun (WGS) entry which is preliminary data.</text>
</comment>
<keyword evidence="1 3" id="KW-0853">WD repeat</keyword>
<evidence type="ECO:0000313" key="7">
    <source>
        <dbReference type="Proteomes" id="UP001046870"/>
    </source>
</evidence>
<dbReference type="OrthoDB" id="71437at2759"/>
<evidence type="ECO:0000313" key="6">
    <source>
        <dbReference type="EMBL" id="KAG7460136.1"/>
    </source>
</evidence>
<dbReference type="PROSITE" id="PS00678">
    <property type="entry name" value="WD_REPEATS_1"/>
    <property type="match status" value="2"/>
</dbReference>
<feature type="compositionally biased region" description="Acidic residues" evidence="4">
    <location>
        <begin position="8"/>
        <end position="17"/>
    </location>
</feature>
<dbReference type="InterPro" id="IPR020472">
    <property type="entry name" value="WD40_PAC1"/>
</dbReference>
<dbReference type="PROSITE" id="PS50082">
    <property type="entry name" value="WD_REPEATS_2"/>
    <property type="match status" value="2"/>
</dbReference>
<dbReference type="InterPro" id="IPR015943">
    <property type="entry name" value="WD40/YVTN_repeat-like_dom_sf"/>
</dbReference>
<accession>A0A9D3PJ32</accession>
<dbReference type="SMART" id="SM00320">
    <property type="entry name" value="WD40"/>
    <property type="match status" value="6"/>
</dbReference>
<gene>
    <name evidence="6" type="ORF">MATL_G00218020</name>
</gene>
<dbReference type="Gene3D" id="2.130.10.10">
    <property type="entry name" value="YVTN repeat-like/Quinoprotein amine dehydrogenase"/>
    <property type="match status" value="2"/>
</dbReference>
<keyword evidence="7" id="KW-1185">Reference proteome</keyword>
<organism evidence="6 7">
    <name type="scientific">Megalops atlanticus</name>
    <name type="common">Tarpon</name>
    <name type="synonym">Clupea gigantea</name>
    <dbReference type="NCBI Taxonomy" id="7932"/>
    <lineage>
        <taxon>Eukaryota</taxon>
        <taxon>Metazoa</taxon>
        <taxon>Chordata</taxon>
        <taxon>Craniata</taxon>
        <taxon>Vertebrata</taxon>
        <taxon>Euteleostomi</taxon>
        <taxon>Actinopterygii</taxon>
        <taxon>Neopterygii</taxon>
        <taxon>Teleostei</taxon>
        <taxon>Elopiformes</taxon>
        <taxon>Megalopidae</taxon>
        <taxon>Megalops</taxon>
    </lineage>
</organism>
<feature type="repeat" description="WD" evidence="3">
    <location>
        <begin position="187"/>
        <end position="224"/>
    </location>
</feature>
<keyword evidence="2" id="KW-0677">Repeat</keyword>
<dbReference type="SUPFAM" id="SSF81383">
    <property type="entry name" value="F-box domain"/>
    <property type="match status" value="1"/>
</dbReference>
<dbReference type="EMBL" id="JAFDVH010000019">
    <property type="protein sequence ID" value="KAG7460136.1"/>
    <property type="molecule type" value="Genomic_DNA"/>
</dbReference>
<evidence type="ECO:0000256" key="1">
    <source>
        <dbReference type="ARBA" id="ARBA00022574"/>
    </source>
</evidence>
<dbReference type="PRINTS" id="PR00320">
    <property type="entry name" value="GPROTEINBRPT"/>
</dbReference>
<evidence type="ECO:0000256" key="2">
    <source>
        <dbReference type="ARBA" id="ARBA00022737"/>
    </source>
</evidence>
<feature type="compositionally biased region" description="Low complexity" evidence="4">
    <location>
        <begin position="50"/>
        <end position="61"/>
    </location>
</feature>
<dbReference type="PANTHER" id="PTHR22847:SF637">
    <property type="entry name" value="WD REPEAT DOMAIN 5B"/>
    <property type="match status" value="1"/>
</dbReference>
<dbReference type="InterPro" id="IPR019775">
    <property type="entry name" value="WD40_repeat_CS"/>
</dbReference>
<evidence type="ECO:0000256" key="3">
    <source>
        <dbReference type="PROSITE-ProRule" id="PRU00221"/>
    </source>
</evidence>
<dbReference type="GO" id="GO:1990234">
    <property type="term" value="C:transferase complex"/>
    <property type="evidence" value="ECO:0007669"/>
    <property type="project" value="UniProtKB-ARBA"/>
</dbReference>
<name>A0A9D3PJ32_MEGAT</name>
<proteinExistence type="predicted"/>
<protein>
    <recommendedName>
        <fullName evidence="5">F-box domain-containing protein</fullName>
    </recommendedName>
</protein>
<feature type="domain" description="F-box" evidence="5">
    <location>
        <begin position="65"/>
        <end position="112"/>
    </location>
</feature>
<dbReference type="InterPro" id="IPR036047">
    <property type="entry name" value="F-box-like_dom_sf"/>
</dbReference>
<dbReference type="InterPro" id="IPR036322">
    <property type="entry name" value="WD40_repeat_dom_sf"/>
</dbReference>
<dbReference type="Pfam" id="PF00400">
    <property type="entry name" value="WD40"/>
    <property type="match status" value="5"/>
</dbReference>
<dbReference type="Proteomes" id="UP001046870">
    <property type="component" value="Chromosome 19"/>
</dbReference>
<dbReference type="PANTHER" id="PTHR22847">
    <property type="entry name" value="WD40 REPEAT PROTEIN"/>
    <property type="match status" value="1"/>
</dbReference>
<dbReference type="AlphaFoldDB" id="A0A9D3PJ32"/>
<dbReference type="PROSITE" id="PS50181">
    <property type="entry name" value="FBOX"/>
    <property type="match status" value="1"/>
</dbReference>
<feature type="repeat" description="WD" evidence="3">
    <location>
        <begin position="239"/>
        <end position="270"/>
    </location>
</feature>
<feature type="region of interest" description="Disordered" evidence="4">
    <location>
        <begin position="1"/>
        <end position="63"/>
    </location>
</feature>
<dbReference type="SUPFAM" id="SSF50978">
    <property type="entry name" value="WD40 repeat-like"/>
    <property type="match status" value="1"/>
</dbReference>
<sequence length="476" mass="51319">MSETWGPQEEEEAEAELSELKPGNEVGRARRHTPLNLPCSEARGQDRQGLPLAPAEASPSPCNEDTGLLSLPWEMVARIASHLPAQCVITVLPQVCRALEGVGEDSTAWQLRARRLIGPGASFPLGPRDNFDWPTACLEMEQLIGCWAEQGEQAEQTAGAEREEGEGERDVEPRGEGLEALQHFSLPSGHIAEVNTVLLVGGEGSLCASGSRDRNVNLWDLREGPKGTLLHTLGGQGLFSTHRGWVWCLAARGALLCSGSFDSTVRLWDLAAGGAERGLIQGRAAVLCLSCQSDVLLAGSYDKKVSIYDTRAAEPLVKSLRLHGNAVLCLAADEQYILSGSKDRTLAVFDRRAGKTLQKLPQLSSYLLSMSYSGKEVWAGDNRGLLHTFSLQDGLFQPVAQFDVGHRSLVTGVHSSPGTLYTCSSDRTIKVHFPCAPPRTLCTLRHQAGVNGLSVEAGVLAVASGDMCVEVWRPQR</sequence>
<dbReference type="InterPro" id="IPR001680">
    <property type="entry name" value="WD40_rpt"/>
</dbReference>
<dbReference type="InterPro" id="IPR001810">
    <property type="entry name" value="F-box_dom"/>
</dbReference>
<evidence type="ECO:0000259" key="5">
    <source>
        <dbReference type="PROSITE" id="PS50181"/>
    </source>
</evidence>
<evidence type="ECO:0000256" key="4">
    <source>
        <dbReference type="SAM" id="MobiDB-lite"/>
    </source>
</evidence>
<feature type="region of interest" description="Disordered" evidence="4">
    <location>
        <begin position="152"/>
        <end position="174"/>
    </location>
</feature>
<reference evidence="6" key="1">
    <citation type="submission" date="2021-01" db="EMBL/GenBank/DDBJ databases">
        <authorList>
            <person name="Zahm M."/>
            <person name="Roques C."/>
            <person name="Cabau C."/>
            <person name="Klopp C."/>
            <person name="Donnadieu C."/>
            <person name="Jouanno E."/>
            <person name="Lampietro C."/>
            <person name="Louis A."/>
            <person name="Herpin A."/>
            <person name="Echchiki A."/>
            <person name="Berthelot C."/>
            <person name="Parey E."/>
            <person name="Roest-Crollius H."/>
            <person name="Braasch I."/>
            <person name="Postlethwait J."/>
            <person name="Bobe J."/>
            <person name="Montfort J."/>
            <person name="Bouchez O."/>
            <person name="Begum T."/>
            <person name="Mejri S."/>
            <person name="Adams A."/>
            <person name="Chen W.-J."/>
            <person name="Guiguen Y."/>
        </authorList>
    </citation>
    <scope>NUCLEOTIDE SEQUENCE</scope>
    <source>
        <strain evidence="6">YG-15Mar2019-1</strain>
        <tissue evidence="6">Brain</tissue>
    </source>
</reference>